<dbReference type="Pfam" id="PF04093">
    <property type="entry name" value="MreD"/>
    <property type="match status" value="1"/>
</dbReference>
<evidence type="ECO:0000256" key="1">
    <source>
        <dbReference type="ARBA" id="ARBA00004651"/>
    </source>
</evidence>
<keyword evidence="10" id="KW-1185">Reference proteome</keyword>
<dbReference type="STRING" id="407036.SAMN05216243_3031"/>
<keyword evidence="5" id="KW-0133">Cell shape</keyword>
<reference evidence="9 10" key="1">
    <citation type="submission" date="2016-10" db="EMBL/GenBank/DDBJ databases">
        <authorList>
            <person name="de Groot N.N."/>
        </authorList>
    </citation>
    <scope>NUCLEOTIDE SEQUENCE [LARGE SCALE GENOMIC DNA]</scope>
    <source>
        <strain evidence="9 10">CGMCC 1.6502</strain>
    </source>
</reference>
<dbReference type="AlphaFoldDB" id="A0A1G9BML8"/>
<evidence type="ECO:0000256" key="4">
    <source>
        <dbReference type="ARBA" id="ARBA00022692"/>
    </source>
</evidence>
<keyword evidence="3" id="KW-1003">Cell membrane</keyword>
<dbReference type="RefSeq" id="WP_093215917.1">
    <property type="nucleotide sequence ID" value="NZ_FNFL01000006.1"/>
</dbReference>
<comment type="similarity">
    <text evidence="2">Belongs to the MreD family.</text>
</comment>
<evidence type="ECO:0000256" key="6">
    <source>
        <dbReference type="ARBA" id="ARBA00022989"/>
    </source>
</evidence>
<keyword evidence="7 8" id="KW-0472">Membrane</keyword>
<dbReference type="Proteomes" id="UP000198694">
    <property type="component" value="Unassembled WGS sequence"/>
</dbReference>
<dbReference type="NCBIfam" id="TIGR03426">
    <property type="entry name" value="shape_MreD"/>
    <property type="match status" value="1"/>
</dbReference>
<organism evidence="9 10">
    <name type="scientific">Sediminibacillus albus</name>
    <dbReference type="NCBI Taxonomy" id="407036"/>
    <lineage>
        <taxon>Bacteria</taxon>
        <taxon>Bacillati</taxon>
        <taxon>Bacillota</taxon>
        <taxon>Bacilli</taxon>
        <taxon>Bacillales</taxon>
        <taxon>Bacillaceae</taxon>
        <taxon>Sediminibacillus</taxon>
    </lineage>
</organism>
<feature type="transmembrane region" description="Helical" evidence="8">
    <location>
        <begin position="139"/>
        <end position="160"/>
    </location>
</feature>
<evidence type="ECO:0000256" key="5">
    <source>
        <dbReference type="ARBA" id="ARBA00022960"/>
    </source>
</evidence>
<proteinExistence type="inferred from homology"/>
<sequence>MKRFYLPLFLLFFLIIEGVAQDFLPNSLVTGQWMVVAHWVLIYLVLISVFYDLEYTYLSVMYGIVFGLMIDVVYTSVLGVYMFIYPLVVYAVHGMKKMLHTNFFVALLLTVIAVGLADTGVYIVYSFIGITGISWQEFLYIRLIPTLLANLIFFLLIYPLTKRKLVEWSKERFSNSNNL</sequence>
<feature type="transmembrane region" description="Helical" evidence="8">
    <location>
        <begin position="104"/>
        <end position="127"/>
    </location>
</feature>
<dbReference type="GO" id="GO:0008360">
    <property type="term" value="P:regulation of cell shape"/>
    <property type="evidence" value="ECO:0007669"/>
    <property type="project" value="UniProtKB-KW"/>
</dbReference>
<keyword evidence="6 8" id="KW-1133">Transmembrane helix</keyword>
<protein>
    <submittedName>
        <fullName evidence="9">Rod shape-determining protein MreD</fullName>
    </submittedName>
</protein>
<dbReference type="EMBL" id="FNFL01000006">
    <property type="protein sequence ID" value="SDK40769.1"/>
    <property type="molecule type" value="Genomic_DNA"/>
</dbReference>
<dbReference type="GO" id="GO:0005886">
    <property type="term" value="C:plasma membrane"/>
    <property type="evidence" value="ECO:0007669"/>
    <property type="project" value="UniProtKB-SubCell"/>
</dbReference>
<dbReference type="InterPro" id="IPR007227">
    <property type="entry name" value="Cell_shape_determining_MreD"/>
</dbReference>
<feature type="transmembrane region" description="Helical" evidence="8">
    <location>
        <begin position="36"/>
        <end position="53"/>
    </location>
</feature>
<evidence type="ECO:0000313" key="9">
    <source>
        <dbReference type="EMBL" id="SDK40769.1"/>
    </source>
</evidence>
<accession>A0A1G9BML8</accession>
<evidence type="ECO:0000313" key="10">
    <source>
        <dbReference type="Proteomes" id="UP000198694"/>
    </source>
</evidence>
<keyword evidence="4 8" id="KW-0812">Transmembrane</keyword>
<comment type="subcellular location">
    <subcellularLocation>
        <location evidence="1">Cell membrane</location>
        <topology evidence="1">Multi-pass membrane protein</topology>
    </subcellularLocation>
</comment>
<evidence type="ECO:0000256" key="7">
    <source>
        <dbReference type="ARBA" id="ARBA00023136"/>
    </source>
</evidence>
<feature type="transmembrane region" description="Helical" evidence="8">
    <location>
        <begin position="60"/>
        <end position="84"/>
    </location>
</feature>
<evidence type="ECO:0000256" key="2">
    <source>
        <dbReference type="ARBA" id="ARBA00007776"/>
    </source>
</evidence>
<dbReference type="OrthoDB" id="1653857at2"/>
<gene>
    <name evidence="9" type="ORF">SAMN05216243_3031</name>
</gene>
<evidence type="ECO:0000256" key="8">
    <source>
        <dbReference type="SAM" id="Phobius"/>
    </source>
</evidence>
<name>A0A1G9BML8_9BACI</name>
<evidence type="ECO:0000256" key="3">
    <source>
        <dbReference type="ARBA" id="ARBA00022475"/>
    </source>
</evidence>